<keyword evidence="1" id="KW-1133">Transmembrane helix</keyword>
<name>A0A2I1D6P3_ASPC2</name>
<dbReference type="VEuPathDB" id="FungiDB:P168DRAFT_289000"/>
<evidence type="ECO:0000313" key="2">
    <source>
        <dbReference type="EMBL" id="PKY05545.1"/>
    </source>
</evidence>
<organism evidence="2 3">
    <name type="scientific">Aspergillus campestris (strain IBT 28561)</name>
    <dbReference type="NCBI Taxonomy" id="1392248"/>
    <lineage>
        <taxon>Eukaryota</taxon>
        <taxon>Fungi</taxon>
        <taxon>Dikarya</taxon>
        <taxon>Ascomycota</taxon>
        <taxon>Pezizomycotina</taxon>
        <taxon>Eurotiomycetes</taxon>
        <taxon>Eurotiomycetidae</taxon>
        <taxon>Eurotiales</taxon>
        <taxon>Aspergillaceae</taxon>
        <taxon>Aspergillus</taxon>
        <taxon>Aspergillus subgen. Circumdati</taxon>
    </lineage>
</organism>
<sequence length="53" mass="6005">MNLTLGYQIFVYIYSVYIVYVSNDNDTGIRILSMTHPISDLQGFSVHIACQSC</sequence>
<gene>
    <name evidence="2" type="ORF">P168DRAFT_289000</name>
</gene>
<dbReference type="Proteomes" id="UP000234254">
    <property type="component" value="Unassembled WGS sequence"/>
</dbReference>
<comment type="caution">
    <text evidence="2">The sequence shown here is derived from an EMBL/GenBank/DDBJ whole genome shotgun (WGS) entry which is preliminary data.</text>
</comment>
<dbReference type="GeneID" id="36544432"/>
<dbReference type="AlphaFoldDB" id="A0A2I1D6P3"/>
<keyword evidence="1" id="KW-0812">Transmembrane</keyword>
<reference evidence="2" key="1">
    <citation type="submission" date="2016-12" db="EMBL/GenBank/DDBJ databases">
        <title>The genomes of Aspergillus section Nigri reveals drivers in fungal speciation.</title>
        <authorList>
            <consortium name="DOE Joint Genome Institute"/>
            <person name="Vesth T.C."/>
            <person name="Nybo J."/>
            <person name="Theobald S."/>
            <person name="Brandl J."/>
            <person name="Frisvad J.C."/>
            <person name="Nielsen K.F."/>
            <person name="Lyhne E.K."/>
            <person name="Kogle M.E."/>
            <person name="Kuo A."/>
            <person name="Riley R."/>
            <person name="Clum A."/>
            <person name="Nolan M."/>
            <person name="Lipzen A."/>
            <person name="Salamov A."/>
            <person name="Henrissat B."/>
            <person name="Wiebenga A."/>
            <person name="De vries R.P."/>
            <person name="Grigoriev I.V."/>
            <person name="Mortensen U.H."/>
            <person name="Andersen M.R."/>
            <person name="Baker S.E."/>
        </authorList>
    </citation>
    <scope>NUCLEOTIDE SEQUENCE</scope>
    <source>
        <strain evidence="2">IBT 28561</strain>
    </source>
</reference>
<feature type="transmembrane region" description="Helical" evidence="1">
    <location>
        <begin position="6"/>
        <end position="23"/>
    </location>
</feature>
<protein>
    <submittedName>
        <fullName evidence="2">Uncharacterized protein</fullName>
    </submittedName>
</protein>
<evidence type="ECO:0000256" key="1">
    <source>
        <dbReference type="SAM" id="Phobius"/>
    </source>
</evidence>
<evidence type="ECO:0000313" key="3">
    <source>
        <dbReference type="Proteomes" id="UP000234254"/>
    </source>
</evidence>
<accession>A0A2I1D6P3</accession>
<proteinExistence type="predicted"/>
<dbReference type="EMBL" id="MSFM01000004">
    <property type="protein sequence ID" value="PKY05545.1"/>
    <property type="molecule type" value="Genomic_DNA"/>
</dbReference>
<dbReference type="RefSeq" id="XP_024694139.1">
    <property type="nucleotide sequence ID" value="XM_024836908.1"/>
</dbReference>
<keyword evidence="1" id="KW-0472">Membrane</keyword>
<keyword evidence="3" id="KW-1185">Reference proteome</keyword>